<dbReference type="EMBL" id="UHDK01000001">
    <property type="protein sequence ID" value="SUM34299.1"/>
    <property type="molecule type" value="Genomic_DNA"/>
</dbReference>
<feature type="transmembrane region" description="Helical" evidence="1">
    <location>
        <begin position="37"/>
        <end position="58"/>
    </location>
</feature>
<dbReference type="OrthoDB" id="327939at2"/>
<reference evidence="4 5" key="2">
    <citation type="submission" date="2018-06" db="EMBL/GenBank/DDBJ databases">
        <authorList>
            <consortium name="Pathogen Informatics"/>
            <person name="Doyle S."/>
        </authorList>
    </citation>
    <scope>NUCLEOTIDE SEQUENCE [LARGE SCALE GENOMIC DNA]</scope>
    <source>
        <strain evidence="4 5">NCTC12195</strain>
    </source>
</reference>
<dbReference type="STRING" id="1293.SH09_09865"/>
<dbReference type="EMBL" id="QXRZ01000008">
    <property type="protein sequence ID" value="RIL41738.1"/>
    <property type="molecule type" value="Genomic_DNA"/>
</dbReference>
<feature type="transmembrane region" description="Helical" evidence="1">
    <location>
        <begin position="65"/>
        <end position="83"/>
    </location>
</feature>
<evidence type="ECO:0000313" key="7">
    <source>
        <dbReference type="Proteomes" id="UP000321057"/>
    </source>
</evidence>
<dbReference type="PANTHER" id="PTHR36974">
    <property type="entry name" value="MEMBRANE PROTEIN-RELATED"/>
    <property type="match status" value="1"/>
</dbReference>
<keyword evidence="1" id="KW-1133">Transmembrane helix</keyword>
<dbReference type="Proteomes" id="UP000321057">
    <property type="component" value="Unassembled WGS sequence"/>
</dbReference>
<gene>
    <name evidence="3" type="ORF">BUZ01_11295</name>
    <name evidence="4" type="ORF">NCTC12195_03814</name>
    <name evidence="2" type="ORF">SGA02_25060</name>
</gene>
<proteinExistence type="predicted"/>
<dbReference type="GeneID" id="93844582"/>
<keyword evidence="1" id="KW-0812">Transmembrane</keyword>
<sequence>MKRLLSIVFGLAFSFVGVLHFKNEANFTRIVPAYLPFKRTAVIVTGIIECIFGILLLIKQPTTRLKNAISAFLLAVFPANIYMARKQLPLGDKTLSPWALYLRLPMQFLFIGIIRKL</sequence>
<dbReference type="Proteomes" id="UP000283576">
    <property type="component" value="Unassembled WGS sequence"/>
</dbReference>
<name>A0A0D0RM65_STAGA</name>
<evidence type="ECO:0000313" key="2">
    <source>
        <dbReference type="EMBL" id="GEQ06678.1"/>
    </source>
</evidence>
<evidence type="ECO:0000313" key="5">
    <source>
        <dbReference type="Proteomes" id="UP000255277"/>
    </source>
</evidence>
<keyword evidence="1" id="KW-0472">Membrane</keyword>
<accession>A0A0D0RM65</accession>
<evidence type="ECO:0000313" key="3">
    <source>
        <dbReference type="EMBL" id="RIL41738.1"/>
    </source>
</evidence>
<evidence type="ECO:0000313" key="4">
    <source>
        <dbReference type="EMBL" id="SUM34299.1"/>
    </source>
</evidence>
<dbReference type="RefSeq" id="WP_042739479.1">
    <property type="nucleotide sequence ID" value="NZ_BKAX01000008.1"/>
</dbReference>
<reference evidence="3 6" key="1">
    <citation type="journal article" date="2016" name="Front. Microbiol.">
        <title>Comprehensive Phylogenetic Analysis of Bovine Non-aureus Staphylococci Species Based on Whole-Genome Sequencing.</title>
        <authorList>
            <person name="Naushad S."/>
            <person name="Barkema H.W."/>
            <person name="Luby C."/>
            <person name="Condas L.A."/>
            <person name="Nobrega D.B."/>
            <person name="Carson D.A."/>
            <person name="De Buck J."/>
        </authorList>
    </citation>
    <scope>NUCLEOTIDE SEQUENCE [LARGE SCALE GENOMIC DNA]</scope>
    <source>
        <strain evidence="3 6">SNUC 1388</strain>
    </source>
</reference>
<keyword evidence="7" id="KW-1185">Reference proteome</keyword>
<dbReference type="EMBL" id="BKAX01000008">
    <property type="protein sequence ID" value="GEQ06678.1"/>
    <property type="molecule type" value="Genomic_DNA"/>
</dbReference>
<dbReference type="PANTHER" id="PTHR36974:SF1">
    <property type="entry name" value="DOXX FAMILY MEMBRANE PROTEIN"/>
    <property type="match status" value="1"/>
</dbReference>
<protein>
    <submittedName>
        <fullName evidence="2">Membrane protein</fullName>
    </submittedName>
</protein>
<feature type="transmembrane region" description="Helical" evidence="1">
    <location>
        <begin position="95"/>
        <end position="114"/>
    </location>
</feature>
<dbReference type="AlphaFoldDB" id="A0A0D0RM65"/>
<organism evidence="3 6">
    <name type="scientific">Staphylococcus gallinarum</name>
    <dbReference type="NCBI Taxonomy" id="1293"/>
    <lineage>
        <taxon>Bacteria</taxon>
        <taxon>Bacillati</taxon>
        <taxon>Bacillota</taxon>
        <taxon>Bacilli</taxon>
        <taxon>Bacillales</taxon>
        <taxon>Staphylococcaceae</taxon>
        <taxon>Staphylococcus</taxon>
    </lineage>
</organism>
<reference evidence="2 7" key="3">
    <citation type="submission" date="2019-07" db="EMBL/GenBank/DDBJ databases">
        <title>Whole genome shotgun sequence of Staphylococcus gallinarum NBRC 109767.</title>
        <authorList>
            <person name="Hosoyama A."/>
            <person name="Uohara A."/>
            <person name="Ohji S."/>
            <person name="Ichikawa N."/>
        </authorList>
    </citation>
    <scope>NUCLEOTIDE SEQUENCE [LARGE SCALE GENOMIC DNA]</scope>
    <source>
        <strain evidence="2 7">NBRC 109767</strain>
    </source>
</reference>
<evidence type="ECO:0000313" key="6">
    <source>
        <dbReference type="Proteomes" id="UP000283576"/>
    </source>
</evidence>
<dbReference type="Proteomes" id="UP000255277">
    <property type="component" value="Unassembled WGS sequence"/>
</dbReference>
<evidence type="ECO:0000256" key="1">
    <source>
        <dbReference type="SAM" id="Phobius"/>
    </source>
</evidence>